<name>A0A420WFH0_9PROT</name>
<dbReference type="Gene3D" id="1.10.287.130">
    <property type="match status" value="1"/>
</dbReference>
<dbReference type="EMBL" id="RBII01000002">
    <property type="protein sequence ID" value="RKQ69748.1"/>
    <property type="molecule type" value="Genomic_DNA"/>
</dbReference>
<organism evidence="9 10">
    <name type="scientific">Litorimonas taeanensis</name>
    <dbReference type="NCBI Taxonomy" id="568099"/>
    <lineage>
        <taxon>Bacteria</taxon>
        <taxon>Pseudomonadati</taxon>
        <taxon>Pseudomonadota</taxon>
        <taxon>Alphaproteobacteria</taxon>
        <taxon>Maricaulales</taxon>
        <taxon>Robiginitomaculaceae</taxon>
    </lineage>
</organism>
<evidence type="ECO:0000256" key="3">
    <source>
        <dbReference type="ARBA" id="ARBA00022553"/>
    </source>
</evidence>
<comment type="catalytic activity">
    <reaction evidence="1">
        <text>ATP + protein L-histidine = ADP + protein N-phospho-L-histidine.</text>
        <dbReference type="EC" id="2.7.13.3"/>
    </reaction>
</comment>
<dbReference type="InParanoid" id="A0A420WFH0"/>
<feature type="transmembrane region" description="Helical" evidence="7">
    <location>
        <begin position="108"/>
        <end position="127"/>
    </location>
</feature>
<evidence type="ECO:0000256" key="5">
    <source>
        <dbReference type="ARBA" id="ARBA00022777"/>
    </source>
</evidence>
<dbReference type="SUPFAM" id="SSF55874">
    <property type="entry name" value="ATPase domain of HSP90 chaperone/DNA topoisomerase II/histidine kinase"/>
    <property type="match status" value="1"/>
</dbReference>
<dbReference type="AlphaFoldDB" id="A0A420WFH0"/>
<dbReference type="CDD" id="cd00082">
    <property type="entry name" value="HisKA"/>
    <property type="match status" value="1"/>
</dbReference>
<evidence type="ECO:0000256" key="7">
    <source>
        <dbReference type="SAM" id="Phobius"/>
    </source>
</evidence>
<dbReference type="InterPro" id="IPR003661">
    <property type="entry name" value="HisK_dim/P_dom"/>
</dbReference>
<evidence type="ECO:0000313" key="9">
    <source>
        <dbReference type="EMBL" id="RKQ69748.1"/>
    </source>
</evidence>
<dbReference type="PROSITE" id="PS50109">
    <property type="entry name" value="HIS_KIN"/>
    <property type="match status" value="1"/>
</dbReference>
<feature type="transmembrane region" description="Helical" evidence="7">
    <location>
        <begin position="6"/>
        <end position="26"/>
    </location>
</feature>
<dbReference type="InterPro" id="IPR036890">
    <property type="entry name" value="HATPase_C_sf"/>
</dbReference>
<dbReference type="RefSeq" id="WP_170144992.1">
    <property type="nucleotide sequence ID" value="NZ_RBII01000002.1"/>
</dbReference>
<dbReference type="InterPro" id="IPR036097">
    <property type="entry name" value="HisK_dim/P_sf"/>
</dbReference>
<dbReference type="InterPro" id="IPR050736">
    <property type="entry name" value="Sensor_HK_Regulatory"/>
</dbReference>
<keyword evidence="10" id="KW-1185">Reference proteome</keyword>
<dbReference type="SMART" id="SM00387">
    <property type="entry name" value="HATPase_c"/>
    <property type="match status" value="1"/>
</dbReference>
<feature type="transmembrane region" description="Helical" evidence="7">
    <location>
        <begin position="68"/>
        <end position="96"/>
    </location>
</feature>
<feature type="transmembrane region" description="Helical" evidence="7">
    <location>
        <begin position="35"/>
        <end position="56"/>
    </location>
</feature>
<evidence type="ECO:0000256" key="1">
    <source>
        <dbReference type="ARBA" id="ARBA00000085"/>
    </source>
</evidence>
<protein>
    <recommendedName>
        <fullName evidence="2">histidine kinase</fullName>
        <ecNumber evidence="2">2.7.13.3</ecNumber>
    </recommendedName>
</protein>
<keyword evidence="6" id="KW-0902">Two-component regulatory system</keyword>
<dbReference type="InterPro" id="IPR003594">
    <property type="entry name" value="HATPase_dom"/>
</dbReference>
<evidence type="ECO:0000256" key="4">
    <source>
        <dbReference type="ARBA" id="ARBA00022679"/>
    </source>
</evidence>
<keyword evidence="7" id="KW-1133">Transmembrane helix</keyword>
<dbReference type="Proteomes" id="UP000282211">
    <property type="component" value="Unassembled WGS sequence"/>
</dbReference>
<dbReference type="Pfam" id="PF00512">
    <property type="entry name" value="HisKA"/>
    <property type="match status" value="1"/>
</dbReference>
<evidence type="ECO:0000259" key="8">
    <source>
        <dbReference type="PROSITE" id="PS50109"/>
    </source>
</evidence>
<keyword evidence="7" id="KW-0472">Membrane</keyword>
<dbReference type="EC" id="2.7.13.3" evidence="2"/>
<dbReference type="PANTHER" id="PTHR43711">
    <property type="entry name" value="TWO-COMPONENT HISTIDINE KINASE"/>
    <property type="match status" value="1"/>
</dbReference>
<proteinExistence type="predicted"/>
<evidence type="ECO:0000313" key="10">
    <source>
        <dbReference type="Proteomes" id="UP000282211"/>
    </source>
</evidence>
<dbReference type="PANTHER" id="PTHR43711:SF1">
    <property type="entry name" value="HISTIDINE KINASE 1"/>
    <property type="match status" value="1"/>
</dbReference>
<keyword evidence="5 9" id="KW-0418">Kinase</keyword>
<dbReference type="SUPFAM" id="SSF47384">
    <property type="entry name" value="Homodimeric domain of signal transducing histidine kinase"/>
    <property type="match status" value="1"/>
</dbReference>
<sequence length="552" mass="59989">MQNWRATFIPCLIWIGVVTAALIAGLAKGLSLQDLALPAVILAIPGIFGVCLSPIIEREWAQIGLILAWLALAICVCLFAGYYPFAVLFLAAPVIASLFKREKIVESLILATVFAALIYFAFVKGAIPESPLNDVQKLWMSQAGIMGLISLVISTLFSIAQERVETAVPSSAGISTDAIEVRGDNRFVLDSDVIETLNGSVMRFSKSGALMAANNEARSKFHFNALGMTTLNSVMSGSHSVQETFSNAVKKSLKSDQPETIRIALPNPFDAQSINSFDATLLPQSDGGVLVHAIDRTAEETQIEALRQQAVILEGRPDEKTLFFAGVSHELRTPLNAIIGFSDMMRSRLFGPLPSKYAEYADLIHDSGQHMLDLIGDVLDLSKVEAGKYSLQYDTFDASDVVRSSVKMLRPAADAAEVKFEVSIDSDDSLLVEADRKALRQILLNLLSNAVKFSYKGGQVLVKAQHKNEYLLLVVEDQGEGISADELERIGTPFTQSQSGLNSNERGSGLGLSLVKSLTELHQGQFSIQSELEQGTRVTVALPWSRPITELK</sequence>
<dbReference type="InterPro" id="IPR005467">
    <property type="entry name" value="His_kinase_dom"/>
</dbReference>
<keyword evidence="7" id="KW-0812">Transmembrane</keyword>
<dbReference type="InterPro" id="IPR004358">
    <property type="entry name" value="Sig_transdc_His_kin-like_C"/>
</dbReference>
<dbReference type="SMART" id="SM00388">
    <property type="entry name" value="HisKA"/>
    <property type="match status" value="1"/>
</dbReference>
<evidence type="ECO:0000256" key="6">
    <source>
        <dbReference type="ARBA" id="ARBA00023012"/>
    </source>
</evidence>
<accession>A0A420WFH0</accession>
<keyword evidence="4" id="KW-0808">Transferase</keyword>
<reference evidence="9 10" key="1">
    <citation type="submission" date="2018-10" db="EMBL/GenBank/DDBJ databases">
        <title>Genomic Encyclopedia of Type Strains, Phase IV (KMG-IV): sequencing the most valuable type-strain genomes for metagenomic binning, comparative biology and taxonomic classification.</title>
        <authorList>
            <person name="Goeker M."/>
        </authorList>
    </citation>
    <scope>NUCLEOTIDE SEQUENCE [LARGE SCALE GENOMIC DNA]</scope>
    <source>
        <strain evidence="9 10">DSM 22008</strain>
    </source>
</reference>
<feature type="domain" description="Histidine kinase" evidence="8">
    <location>
        <begin position="326"/>
        <end position="546"/>
    </location>
</feature>
<gene>
    <name evidence="9" type="ORF">DES40_2557</name>
</gene>
<dbReference type="GO" id="GO:0000155">
    <property type="term" value="F:phosphorelay sensor kinase activity"/>
    <property type="evidence" value="ECO:0007669"/>
    <property type="project" value="InterPro"/>
</dbReference>
<dbReference type="Pfam" id="PF02518">
    <property type="entry name" value="HATPase_c"/>
    <property type="match status" value="1"/>
</dbReference>
<evidence type="ECO:0000256" key="2">
    <source>
        <dbReference type="ARBA" id="ARBA00012438"/>
    </source>
</evidence>
<keyword evidence="3" id="KW-0597">Phosphoprotein</keyword>
<comment type="caution">
    <text evidence="9">The sequence shown here is derived from an EMBL/GenBank/DDBJ whole genome shotgun (WGS) entry which is preliminary data.</text>
</comment>
<dbReference type="FunFam" id="3.30.565.10:FF:000006">
    <property type="entry name" value="Sensor histidine kinase WalK"/>
    <property type="match status" value="1"/>
</dbReference>
<dbReference type="Gene3D" id="3.30.565.10">
    <property type="entry name" value="Histidine kinase-like ATPase, C-terminal domain"/>
    <property type="match status" value="1"/>
</dbReference>
<feature type="transmembrane region" description="Helical" evidence="7">
    <location>
        <begin position="139"/>
        <end position="160"/>
    </location>
</feature>
<dbReference type="PRINTS" id="PR00344">
    <property type="entry name" value="BCTRLSENSOR"/>
</dbReference>